<dbReference type="Proteomes" id="UP000252355">
    <property type="component" value="Unassembled WGS sequence"/>
</dbReference>
<evidence type="ECO:0000259" key="4">
    <source>
        <dbReference type="SMART" id="SM00534"/>
    </source>
</evidence>
<dbReference type="Gene3D" id="1.10.1420.10">
    <property type="match status" value="1"/>
</dbReference>
<reference evidence="5 6" key="1">
    <citation type="submission" date="2018-05" db="EMBL/GenBank/DDBJ databases">
        <title>A metagenomic window into the 2 km-deep terrestrial subsurface aquifer revealed taxonomically and functionally diverse microbial community comprising novel uncultured bacterial lineages.</title>
        <authorList>
            <person name="Kadnikov V.V."/>
            <person name="Mardanov A.V."/>
            <person name="Beletsky A.V."/>
            <person name="Banks D."/>
            <person name="Pimenov N.V."/>
            <person name="Frank Y.A."/>
            <person name="Karnachuk O.V."/>
            <person name="Ravin N.V."/>
        </authorList>
    </citation>
    <scope>NUCLEOTIDE SEQUENCE [LARGE SCALE GENOMIC DNA]</scope>
    <source>
        <strain evidence="5">BY5</strain>
    </source>
</reference>
<keyword evidence="2" id="KW-0067">ATP-binding</keyword>
<dbReference type="PANTHER" id="PTHR11361:SF99">
    <property type="entry name" value="DNA MISMATCH REPAIR PROTEIN"/>
    <property type="match status" value="1"/>
</dbReference>
<keyword evidence="1" id="KW-0547">Nucleotide-binding</keyword>
<keyword evidence="3" id="KW-0238">DNA-binding</keyword>
<protein>
    <submittedName>
        <fullName evidence="5">DNA mismatch repair protein MutS</fullName>
    </submittedName>
</protein>
<dbReference type="SMART" id="SM00534">
    <property type="entry name" value="MUTSac"/>
    <property type="match status" value="1"/>
</dbReference>
<organism evidence="5 6">
    <name type="scientific">Candidatus Ozemobacter sibiricus</name>
    <dbReference type="NCBI Taxonomy" id="2268124"/>
    <lineage>
        <taxon>Bacteria</taxon>
        <taxon>Candidatus Ozemobacteria</taxon>
        <taxon>Candidatus Ozemobacterales</taxon>
        <taxon>Candidatus Ozemobacteraceae</taxon>
        <taxon>Candidatus Ozemobacter</taxon>
    </lineage>
</organism>
<dbReference type="SUPFAM" id="SSF52540">
    <property type="entry name" value="P-loop containing nucleoside triphosphate hydrolases"/>
    <property type="match status" value="1"/>
</dbReference>
<dbReference type="GO" id="GO:0140664">
    <property type="term" value="F:ATP-dependent DNA damage sensor activity"/>
    <property type="evidence" value="ECO:0007669"/>
    <property type="project" value="InterPro"/>
</dbReference>
<dbReference type="Gene3D" id="3.40.50.300">
    <property type="entry name" value="P-loop containing nucleotide triphosphate hydrolases"/>
    <property type="match status" value="1"/>
</dbReference>
<comment type="caution">
    <text evidence="5">The sequence shown here is derived from an EMBL/GenBank/DDBJ whole genome shotgun (WGS) entry which is preliminary data.</text>
</comment>
<dbReference type="InterPro" id="IPR027417">
    <property type="entry name" value="P-loop_NTPase"/>
</dbReference>
<name>A0A367ZLJ4_9BACT</name>
<dbReference type="GO" id="GO:0005524">
    <property type="term" value="F:ATP binding"/>
    <property type="evidence" value="ECO:0007669"/>
    <property type="project" value="UniProtKB-KW"/>
</dbReference>
<evidence type="ECO:0000313" key="6">
    <source>
        <dbReference type="Proteomes" id="UP000252355"/>
    </source>
</evidence>
<dbReference type="InterPro" id="IPR000432">
    <property type="entry name" value="DNA_mismatch_repair_MutS_C"/>
</dbReference>
<sequence length="453" mass="50610">MIVDRETLADLEIFACRSGGQPVIAYLDRCRTEGGADELRTLIAKGPGHDVPIRELQEVTRFFYDHGQGLTFPVDRKAARALEQYLASNFTGIDLPLSWSRHLQSFILRYRCPEMYQFCHSGIQETMKTLAAAVAFVTAVTEAGESPPAVRALAGEFLRLWQEIGGPGLAARCQDPSTTEVFVIDHLLRSQNRDNLRRMLRLLYRLDAHVGMAIATREHGLVFPTIVEGPDRRIEIEGLYHLFLARPVRNDFRLDGAQNLLFLTGPNMAGKSTYMKAVGIAVILAHIGMGVPAAAMSVSPIDYLFCELSMHDDIRLGISGFLAEVLRVQRILQFCAGRFKLLVIIDEIFKGTNVHDAYACSKLVITGLARLRDHFFLISSHLLELEADLRPFRNIRFRCFDAALQNGALSFSYRIADGVSPTRVGLQLLAEHGIIDMFRELERTPSPAAAERP</sequence>
<dbReference type="InterPro" id="IPR045076">
    <property type="entry name" value="MutS"/>
</dbReference>
<feature type="domain" description="DNA mismatch repair proteins mutS family" evidence="4">
    <location>
        <begin position="258"/>
        <end position="443"/>
    </location>
</feature>
<dbReference type="AlphaFoldDB" id="A0A367ZLJ4"/>
<dbReference type="PANTHER" id="PTHR11361">
    <property type="entry name" value="DNA MISMATCH REPAIR PROTEIN MUTS FAMILY MEMBER"/>
    <property type="match status" value="1"/>
</dbReference>
<evidence type="ECO:0000256" key="3">
    <source>
        <dbReference type="ARBA" id="ARBA00023125"/>
    </source>
</evidence>
<dbReference type="EMBL" id="QOQW01000017">
    <property type="protein sequence ID" value="RCK78975.1"/>
    <property type="molecule type" value="Genomic_DNA"/>
</dbReference>
<evidence type="ECO:0000256" key="2">
    <source>
        <dbReference type="ARBA" id="ARBA00022840"/>
    </source>
</evidence>
<dbReference type="GO" id="GO:0005829">
    <property type="term" value="C:cytosol"/>
    <property type="evidence" value="ECO:0007669"/>
    <property type="project" value="TreeGrafter"/>
</dbReference>
<accession>A0A367ZLJ4</accession>
<proteinExistence type="predicted"/>
<gene>
    <name evidence="5" type="ORF">OZSIB_0526</name>
</gene>
<dbReference type="GO" id="GO:0006298">
    <property type="term" value="P:mismatch repair"/>
    <property type="evidence" value="ECO:0007669"/>
    <property type="project" value="InterPro"/>
</dbReference>
<dbReference type="GO" id="GO:0030983">
    <property type="term" value="F:mismatched DNA binding"/>
    <property type="evidence" value="ECO:0007669"/>
    <property type="project" value="InterPro"/>
</dbReference>
<dbReference type="Pfam" id="PF00488">
    <property type="entry name" value="MutS_V"/>
    <property type="match status" value="1"/>
</dbReference>
<evidence type="ECO:0000256" key="1">
    <source>
        <dbReference type="ARBA" id="ARBA00022741"/>
    </source>
</evidence>
<evidence type="ECO:0000313" key="5">
    <source>
        <dbReference type="EMBL" id="RCK78975.1"/>
    </source>
</evidence>